<accession>A0ABN8I1C5</accession>
<proteinExistence type="predicted"/>
<sequence>MDMRDRHEALLPTEAAVDIKGKLDKDTALYLWDSFGHILPEVLYEVASEQPKNPIHCLAHKLLRYKYDRTLQEMQQKRDEASSYRAGIYQDRKDTSGVFMDDSYEISSNYNSGKKKASFNYDAVLSSTIPITQSFQSRNCKD</sequence>
<dbReference type="Pfam" id="PF05186">
    <property type="entry name" value="Dpy-30"/>
    <property type="match status" value="1"/>
</dbReference>
<evidence type="ECO:0000313" key="1">
    <source>
        <dbReference type="EMBL" id="CAH2046068.1"/>
    </source>
</evidence>
<evidence type="ECO:0000313" key="2">
    <source>
        <dbReference type="Proteomes" id="UP000837857"/>
    </source>
</evidence>
<keyword evidence="2" id="KW-1185">Reference proteome</keyword>
<dbReference type="EMBL" id="OW152828">
    <property type="protein sequence ID" value="CAH2046068.1"/>
    <property type="molecule type" value="Genomic_DNA"/>
</dbReference>
<organism evidence="1 2">
    <name type="scientific">Iphiclides podalirius</name>
    <name type="common">scarce swallowtail</name>
    <dbReference type="NCBI Taxonomy" id="110791"/>
    <lineage>
        <taxon>Eukaryota</taxon>
        <taxon>Metazoa</taxon>
        <taxon>Ecdysozoa</taxon>
        <taxon>Arthropoda</taxon>
        <taxon>Hexapoda</taxon>
        <taxon>Insecta</taxon>
        <taxon>Pterygota</taxon>
        <taxon>Neoptera</taxon>
        <taxon>Endopterygota</taxon>
        <taxon>Lepidoptera</taxon>
        <taxon>Glossata</taxon>
        <taxon>Ditrysia</taxon>
        <taxon>Papilionoidea</taxon>
        <taxon>Papilionidae</taxon>
        <taxon>Papilioninae</taxon>
        <taxon>Iphiclides</taxon>
    </lineage>
</organism>
<dbReference type="InterPro" id="IPR007858">
    <property type="entry name" value="Dpy-30_motif"/>
</dbReference>
<dbReference type="Proteomes" id="UP000837857">
    <property type="component" value="Chromosome 16"/>
</dbReference>
<name>A0ABN8I1C5_9NEOP</name>
<gene>
    <name evidence="1" type="ORF">IPOD504_LOCUS5353</name>
</gene>
<protein>
    <submittedName>
        <fullName evidence="1">Uncharacterized protein</fullName>
    </submittedName>
</protein>
<reference evidence="1" key="1">
    <citation type="submission" date="2022-03" db="EMBL/GenBank/DDBJ databases">
        <authorList>
            <person name="Martin H S."/>
        </authorList>
    </citation>
    <scope>NUCLEOTIDE SEQUENCE</scope>
</reference>
<feature type="non-terminal residue" evidence="1">
    <location>
        <position position="142"/>
    </location>
</feature>